<dbReference type="Proteomes" id="UP000029096">
    <property type="component" value="Unassembled WGS sequence"/>
</dbReference>
<evidence type="ECO:0000256" key="1">
    <source>
        <dbReference type="SAM" id="Phobius"/>
    </source>
</evidence>
<protein>
    <submittedName>
        <fullName evidence="2">Uncharacterized protein</fullName>
    </submittedName>
</protein>
<sequence length="223" mass="24627">MKRHSKSVRWMMAAMLVVSILYTISSCLQRWPSAMVSYNQMLTETSTRALLPMCLILLFVGSCQPTALLLARRSTRSIFATNLAWLVLVVAGCTLIGTAVFGVTMPLVYGPKVLQGMPHMLLVLAVRVFMMCLSVSLVAVLVVTLGVRWPVAVAVLLAVFTLGNWVLTAFAGTVSRYLYFFWYPIGDDWPVVVVNQVVPFVGFLIVVVAADLFAFSRFDHLEG</sequence>
<keyword evidence="1" id="KW-0812">Transmembrane</keyword>
<evidence type="ECO:0000313" key="3">
    <source>
        <dbReference type="Proteomes" id="UP000029096"/>
    </source>
</evidence>
<keyword evidence="1" id="KW-0472">Membrane</keyword>
<dbReference type="PROSITE" id="PS51257">
    <property type="entry name" value="PROKAR_LIPOPROTEIN"/>
    <property type="match status" value="1"/>
</dbReference>
<feature type="transmembrane region" description="Helical" evidence="1">
    <location>
        <begin position="121"/>
        <end position="144"/>
    </location>
</feature>
<evidence type="ECO:0000313" key="2">
    <source>
        <dbReference type="EMBL" id="KFI45733.1"/>
    </source>
</evidence>
<reference evidence="2 3" key="1">
    <citation type="submission" date="2014-03" db="EMBL/GenBank/DDBJ databases">
        <title>Genomics of Bifidobacteria.</title>
        <authorList>
            <person name="Ventura M."/>
            <person name="Milani C."/>
            <person name="Lugli G.A."/>
        </authorList>
    </citation>
    <scope>NUCLEOTIDE SEQUENCE [LARGE SCALE GENOMIC DNA]</scope>
    <source>
        <strain evidence="2 3">DSM 22767</strain>
    </source>
</reference>
<dbReference type="eggNOG" id="ENOG5032CA2">
    <property type="taxonomic scope" value="Bacteria"/>
</dbReference>
<accession>A0A086ZGT3</accession>
<gene>
    <name evidence="2" type="ORF">BBOH_0535</name>
</gene>
<name>A0A086ZGT3_9BIFI</name>
<dbReference type="AlphaFoldDB" id="A0A086ZGT3"/>
<feature type="transmembrane region" description="Helical" evidence="1">
    <location>
        <begin position="192"/>
        <end position="215"/>
    </location>
</feature>
<feature type="transmembrane region" description="Helical" evidence="1">
    <location>
        <begin position="49"/>
        <end position="71"/>
    </location>
</feature>
<proteinExistence type="predicted"/>
<dbReference type="STRING" id="1437606.BBOH_0535"/>
<keyword evidence="1" id="KW-1133">Transmembrane helix</keyword>
<dbReference type="EMBL" id="JGYP01000002">
    <property type="protein sequence ID" value="KFI45733.1"/>
    <property type="molecule type" value="Genomic_DNA"/>
</dbReference>
<feature type="transmembrane region" description="Helical" evidence="1">
    <location>
        <begin position="151"/>
        <end position="172"/>
    </location>
</feature>
<organism evidence="2 3">
    <name type="scientific">Bifidobacterium bohemicum DSM 22767</name>
    <dbReference type="NCBI Taxonomy" id="1437606"/>
    <lineage>
        <taxon>Bacteria</taxon>
        <taxon>Bacillati</taxon>
        <taxon>Actinomycetota</taxon>
        <taxon>Actinomycetes</taxon>
        <taxon>Bifidobacteriales</taxon>
        <taxon>Bifidobacteriaceae</taxon>
        <taxon>Bifidobacterium</taxon>
    </lineage>
</organism>
<feature type="transmembrane region" description="Helical" evidence="1">
    <location>
        <begin position="83"/>
        <end position="109"/>
    </location>
</feature>
<keyword evidence="3" id="KW-1185">Reference proteome</keyword>
<comment type="caution">
    <text evidence="2">The sequence shown here is derived from an EMBL/GenBank/DDBJ whole genome shotgun (WGS) entry which is preliminary data.</text>
</comment>